<dbReference type="RefSeq" id="WP_064645405.1">
    <property type="nucleotide sequence ID" value="NZ_LXEX01000031.1"/>
</dbReference>
<dbReference type="Proteomes" id="UP000078431">
    <property type="component" value="Unassembled WGS sequence"/>
</dbReference>
<gene>
    <name evidence="1" type="ORF">M993_02308</name>
</gene>
<dbReference type="AlphaFoldDB" id="A0AA91IPS3"/>
<sequence>MTHFLKHLTAEAFNDKFPVGSRFKYFKVMGIPDSVEVTTRSTAWALGSGHVVVSLTGRAGGFHINHLQYLGEPLKEVQRLTIFDIEMVKGLCVKTMSHYPLTSEEIIGKAECPMCQGEGYLDATGLVPTKRQVAIEVYGMTADTAVLDEWLKTITPELVLRLANQVSLGTGAQK</sequence>
<accession>A0AA91IPS3</accession>
<name>A0AA91IPS3_9GAMM</name>
<evidence type="ECO:0000313" key="1">
    <source>
        <dbReference type="EMBL" id="OAT59005.1"/>
    </source>
</evidence>
<reference evidence="1 2" key="1">
    <citation type="submission" date="2016-04" db="EMBL/GenBank/DDBJ databases">
        <title>ATOL: Assembling a taxonomically balanced genome-scale reconstruction of the evolutionary history of the Enterobacteriaceae.</title>
        <authorList>
            <person name="Plunkett G.III."/>
            <person name="Neeno-Eckwall E.C."/>
            <person name="Glasner J.D."/>
            <person name="Perna N.T."/>
        </authorList>
    </citation>
    <scope>NUCLEOTIDE SEQUENCE [LARGE SCALE GENOMIC DNA]</scope>
    <source>
        <strain evidence="1 2">ATCC 12841</strain>
    </source>
</reference>
<protein>
    <submittedName>
        <fullName evidence="1">Uncharacterized protein</fullName>
    </submittedName>
</protein>
<comment type="caution">
    <text evidence="1">The sequence shown here is derived from an EMBL/GenBank/DDBJ whole genome shotgun (WGS) entry which is preliminary data.</text>
</comment>
<dbReference type="EMBL" id="LXEX01000031">
    <property type="protein sequence ID" value="OAT59005.1"/>
    <property type="molecule type" value="Genomic_DNA"/>
</dbReference>
<evidence type="ECO:0000313" key="2">
    <source>
        <dbReference type="Proteomes" id="UP000078431"/>
    </source>
</evidence>
<keyword evidence="2" id="KW-1185">Reference proteome</keyword>
<proteinExistence type="predicted"/>
<organism evidence="1 2">
    <name type="scientific">Obesumbacterium proteus ATCC 12841</name>
    <dbReference type="NCBI Taxonomy" id="1354268"/>
    <lineage>
        <taxon>Bacteria</taxon>
        <taxon>Pseudomonadati</taxon>
        <taxon>Pseudomonadota</taxon>
        <taxon>Gammaproteobacteria</taxon>
        <taxon>Enterobacterales</taxon>
        <taxon>Hafniaceae</taxon>
        <taxon>Obesumbacterium</taxon>
    </lineage>
</organism>